<dbReference type="GO" id="GO:0009244">
    <property type="term" value="P:lipopolysaccharide core region biosynthetic process"/>
    <property type="evidence" value="ECO:0007669"/>
    <property type="project" value="TreeGrafter"/>
</dbReference>
<dbReference type="eggNOG" id="COG0859">
    <property type="taxonomic scope" value="Bacteria"/>
</dbReference>
<keyword evidence="1" id="KW-0328">Glycosyltransferase</keyword>
<keyword evidence="4" id="KW-1185">Reference proteome</keyword>
<sequence>MRRFQGEPLPEHSRIAIVANDALGNYVVSTPLIQMLRSKYPGADLDYYGGTRTEELWSNEPMIDHGYAIFGRPPYELASHLITSGTYNLVVNLESSEWAKAFTSIASGHDGFVVGPSVGPQGRGDLPFAQDERGRLAADAEWTAADLTSRYPFLHSGFIGEIFSRLAYLDGPVPGYRVPSKTPEFEVPEVLIATSASLPEKLWPLEGWRRALTFLRDNRFTVGLLGAKPSAQRHFWQGEEAEQRMVDEGLAQDLRGRLSLSEVVGALAKAKLVLTLDNGILHLAAATSTPTIGLFREGIHRLWAPPVSNLKVITPPSGGQVAEIAPETVLEALESAR</sequence>
<evidence type="ECO:0000313" key="3">
    <source>
        <dbReference type="EMBL" id="AIE88104.1"/>
    </source>
</evidence>
<dbReference type="STRING" id="661478.OP10G_4736"/>
<evidence type="ECO:0000256" key="2">
    <source>
        <dbReference type="ARBA" id="ARBA00022679"/>
    </source>
</evidence>
<dbReference type="Gene3D" id="3.40.50.2000">
    <property type="entry name" value="Glycogen Phosphorylase B"/>
    <property type="match status" value="2"/>
</dbReference>
<dbReference type="KEGG" id="fgi:OP10G_4736"/>
<protein>
    <submittedName>
        <fullName evidence="3">Heptosyltransferase family protein</fullName>
    </submittedName>
</protein>
<gene>
    <name evidence="3" type="ORF">OP10G_4736</name>
</gene>
<dbReference type="SUPFAM" id="SSF53756">
    <property type="entry name" value="UDP-Glycosyltransferase/glycogen phosphorylase"/>
    <property type="match status" value="1"/>
</dbReference>
<organism evidence="3 4">
    <name type="scientific">Fimbriimonas ginsengisoli Gsoil 348</name>
    <dbReference type="NCBI Taxonomy" id="661478"/>
    <lineage>
        <taxon>Bacteria</taxon>
        <taxon>Bacillati</taxon>
        <taxon>Armatimonadota</taxon>
        <taxon>Fimbriimonadia</taxon>
        <taxon>Fimbriimonadales</taxon>
        <taxon>Fimbriimonadaceae</taxon>
        <taxon>Fimbriimonas</taxon>
    </lineage>
</organism>
<dbReference type="GO" id="GO:0008713">
    <property type="term" value="F:ADP-heptose-lipopolysaccharide heptosyltransferase activity"/>
    <property type="evidence" value="ECO:0007669"/>
    <property type="project" value="TreeGrafter"/>
</dbReference>
<dbReference type="CDD" id="cd03789">
    <property type="entry name" value="GT9_LPS_heptosyltransferase"/>
    <property type="match status" value="1"/>
</dbReference>
<dbReference type="PANTHER" id="PTHR30160">
    <property type="entry name" value="TETRAACYLDISACCHARIDE 4'-KINASE-RELATED"/>
    <property type="match status" value="1"/>
</dbReference>
<reference evidence="3 4" key="1">
    <citation type="journal article" date="2014" name="PLoS ONE">
        <title>The first complete genome sequence of the class fimbriimonadia in the phylum armatimonadetes.</title>
        <authorList>
            <person name="Hu Z.Y."/>
            <person name="Wang Y.Z."/>
            <person name="Im W.T."/>
            <person name="Wang S.Y."/>
            <person name="Zhao G.P."/>
            <person name="Zheng H.J."/>
            <person name="Quan Z.X."/>
        </authorList>
    </citation>
    <scope>NUCLEOTIDE SEQUENCE [LARGE SCALE GENOMIC DNA]</scope>
    <source>
        <strain evidence="3">Gsoil 348</strain>
    </source>
</reference>
<proteinExistence type="predicted"/>
<dbReference type="AlphaFoldDB" id="A0A068NZ79"/>
<evidence type="ECO:0000313" key="4">
    <source>
        <dbReference type="Proteomes" id="UP000027982"/>
    </source>
</evidence>
<dbReference type="Proteomes" id="UP000027982">
    <property type="component" value="Chromosome"/>
</dbReference>
<dbReference type="InterPro" id="IPR051199">
    <property type="entry name" value="LPS_LOS_Heptosyltrfase"/>
</dbReference>
<keyword evidence="2 3" id="KW-0808">Transferase</keyword>
<dbReference type="GO" id="GO:0005829">
    <property type="term" value="C:cytosol"/>
    <property type="evidence" value="ECO:0007669"/>
    <property type="project" value="TreeGrafter"/>
</dbReference>
<name>A0A068NZ79_FIMGI</name>
<accession>A0A068NZ79</accession>
<dbReference type="OrthoDB" id="9797795at2"/>
<dbReference type="InterPro" id="IPR002201">
    <property type="entry name" value="Glyco_trans_9"/>
</dbReference>
<dbReference type="RefSeq" id="WP_025228029.1">
    <property type="nucleotide sequence ID" value="NZ_CP007139.1"/>
</dbReference>
<dbReference type="HOGENOM" id="CLU_707366_0_0_0"/>
<dbReference type="Pfam" id="PF01075">
    <property type="entry name" value="Glyco_transf_9"/>
    <property type="match status" value="1"/>
</dbReference>
<evidence type="ECO:0000256" key="1">
    <source>
        <dbReference type="ARBA" id="ARBA00022676"/>
    </source>
</evidence>
<dbReference type="EMBL" id="CP007139">
    <property type="protein sequence ID" value="AIE88104.1"/>
    <property type="molecule type" value="Genomic_DNA"/>
</dbReference>